<dbReference type="Gene3D" id="3.30.300.30">
    <property type="match status" value="1"/>
</dbReference>
<dbReference type="Gene3D" id="3.40.50.12780">
    <property type="entry name" value="N-terminal domain of ligase-like"/>
    <property type="match status" value="1"/>
</dbReference>
<dbReference type="InterPro" id="IPR050237">
    <property type="entry name" value="ATP-dep_AMP-bd_enzyme"/>
</dbReference>
<dbReference type="PROSITE" id="PS00455">
    <property type="entry name" value="AMP_BINDING"/>
    <property type="match status" value="1"/>
</dbReference>
<dbReference type="CDD" id="cd04433">
    <property type="entry name" value="AFD_class_I"/>
    <property type="match status" value="1"/>
</dbReference>
<sequence>MTTGGVVATTARALLRSGLLSPPSPAAGLRLIREARRCGTNPYTLLAVTVARWPDRAAIVDDDGALSYRELRAGTESVARELSRAGVGPGHAVGVMCRNGRGFVTAFFAAALAGADVVLVNTDFRADALAAALSAHRITTMVADDEFAERVRTAAREAEAPVVVVDPAKAKAAEGDSRPLGPGVAAPGRIVLLTSGTTGKPKGVPRTPRLRSAVGVWVTILDRTRLPAGSRISVAMPMFHGLGLGMVMLTVALGGTVLTHRHFDAEAALAQASLHRADAFTAVPVVLARILDLPERVRARNPLPYLRVVLSSGDRLDPTLGQRFMDAYGDILYNGYGSTEVGIGALATPADLRDAPETVGKPVAGCPVRIFDKNDRPVGPRVTGRVFVGGGLAGEGYTGGPVVGEARAVLGDMTGTGDMGYLDNAGRLYIVGREDDMIISGGENVYPRAVENALAEHPDVADNAVIGVPDERFGHRLAAFVVPRRDSRIDASALRDYLKGKVSRFEQPRDIHIVGDIPRNPAGKVVRKELST</sequence>
<gene>
    <name evidence="1" type="ORF">BST25_05320</name>
</gene>
<keyword evidence="2" id="KW-1185">Reference proteome</keyword>
<dbReference type="InterPro" id="IPR045851">
    <property type="entry name" value="AMP-bd_C_sf"/>
</dbReference>
<dbReference type="PANTHER" id="PTHR43767">
    <property type="entry name" value="LONG-CHAIN-FATTY-ACID--COA LIGASE"/>
    <property type="match status" value="1"/>
</dbReference>
<dbReference type="InterPro" id="IPR020845">
    <property type="entry name" value="AMP-binding_CS"/>
</dbReference>
<dbReference type="STRING" id="53376.BST25_05320"/>
<dbReference type="AlphaFoldDB" id="A0A1X0DSL0"/>
<reference evidence="1 2" key="1">
    <citation type="submission" date="2017-02" db="EMBL/GenBank/DDBJ databases">
        <title>The new phylogeny of genus Mycobacterium.</title>
        <authorList>
            <person name="Tortoli E."/>
            <person name="Trovato A."/>
            <person name="Cirillo D.M."/>
        </authorList>
    </citation>
    <scope>NUCLEOTIDE SEQUENCE [LARGE SCALE GENOMIC DNA]</scope>
    <source>
        <strain evidence="1 2">DSM 44471</strain>
    </source>
</reference>
<proteinExistence type="predicted"/>
<accession>A0A1X0DSL0</accession>
<comment type="caution">
    <text evidence="1">The sequence shown here is derived from an EMBL/GenBank/DDBJ whole genome shotgun (WGS) entry which is preliminary data.</text>
</comment>
<protein>
    <submittedName>
        <fullName evidence="1">Acyl-CoA synthetase</fullName>
    </submittedName>
</protein>
<dbReference type="InterPro" id="IPR000873">
    <property type="entry name" value="AMP-dep_synth/lig_dom"/>
</dbReference>
<name>A0A1X0DSL0_MYCHE</name>
<evidence type="ECO:0000313" key="2">
    <source>
        <dbReference type="Proteomes" id="UP000192566"/>
    </source>
</evidence>
<dbReference type="Pfam" id="PF13193">
    <property type="entry name" value="AMP-binding_C"/>
    <property type="match status" value="1"/>
</dbReference>
<dbReference type="SUPFAM" id="SSF56801">
    <property type="entry name" value="Acetyl-CoA synthetase-like"/>
    <property type="match status" value="1"/>
</dbReference>
<organism evidence="1 2">
    <name type="scientific">Mycobacterium heidelbergense</name>
    <dbReference type="NCBI Taxonomy" id="53376"/>
    <lineage>
        <taxon>Bacteria</taxon>
        <taxon>Bacillati</taxon>
        <taxon>Actinomycetota</taxon>
        <taxon>Actinomycetes</taxon>
        <taxon>Mycobacteriales</taxon>
        <taxon>Mycobacteriaceae</taxon>
        <taxon>Mycobacterium</taxon>
        <taxon>Mycobacterium simiae complex</taxon>
    </lineage>
</organism>
<dbReference type="EMBL" id="MVHR01000005">
    <property type="protein sequence ID" value="ORA75355.1"/>
    <property type="molecule type" value="Genomic_DNA"/>
</dbReference>
<dbReference type="PANTHER" id="PTHR43767:SF12">
    <property type="entry name" value="AMP-DEPENDENT SYNTHETASE AND LIGASE"/>
    <property type="match status" value="1"/>
</dbReference>
<dbReference type="OrthoDB" id="56621at2"/>
<dbReference type="Pfam" id="PF00501">
    <property type="entry name" value="AMP-binding"/>
    <property type="match status" value="1"/>
</dbReference>
<evidence type="ECO:0000313" key="1">
    <source>
        <dbReference type="EMBL" id="ORA75355.1"/>
    </source>
</evidence>
<dbReference type="InterPro" id="IPR042099">
    <property type="entry name" value="ANL_N_sf"/>
</dbReference>
<dbReference type="GO" id="GO:0016877">
    <property type="term" value="F:ligase activity, forming carbon-sulfur bonds"/>
    <property type="evidence" value="ECO:0007669"/>
    <property type="project" value="UniProtKB-ARBA"/>
</dbReference>
<dbReference type="Proteomes" id="UP000192566">
    <property type="component" value="Unassembled WGS sequence"/>
</dbReference>
<dbReference type="RefSeq" id="WP_083072969.1">
    <property type="nucleotide sequence ID" value="NZ_AP022615.1"/>
</dbReference>
<dbReference type="InterPro" id="IPR025110">
    <property type="entry name" value="AMP-bd_C"/>
</dbReference>